<dbReference type="CDD" id="cd22912">
    <property type="entry name" value="HFD_H4"/>
    <property type="match status" value="1"/>
</dbReference>
<keyword evidence="9" id="KW-1017">Isopeptide bond</keyword>
<reference evidence="21" key="1">
    <citation type="journal article" date="2023" name="Front. Mar. Sci.">
        <title>A new Merluccius polli reference genome to investigate the effects of global change in West African waters.</title>
        <authorList>
            <person name="Mateo J.L."/>
            <person name="Blanco-Fernandez C."/>
            <person name="Garcia-Vazquez E."/>
            <person name="Machado-Schiaffino G."/>
        </authorList>
    </citation>
    <scope>NUCLEOTIDE SEQUENCE</scope>
    <source>
        <strain evidence="21">C29</strain>
        <tissue evidence="21">Fin</tissue>
    </source>
</reference>
<feature type="domain" description="TATA box binding protein associated factor (TAF) histone-like fold" evidence="20">
    <location>
        <begin position="84"/>
        <end position="149"/>
    </location>
</feature>
<dbReference type="InterPro" id="IPR055333">
    <property type="entry name" value="HISTONE_H2B_site"/>
</dbReference>
<evidence type="ECO:0000256" key="9">
    <source>
        <dbReference type="ARBA" id="ARBA00022499"/>
    </source>
</evidence>
<dbReference type="SMART" id="SM00417">
    <property type="entry name" value="H4"/>
    <property type="match status" value="1"/>
</dbReference>
<dbReference type="EMBL" id="JAOPHQ010000436">
    <property type="protein sequence ID" value="KAK0154521.1"/>
    <property type="molecule type" value="Genomic_DNA"/>
</dbReference>
<evidence type="ECO:0000256" key="10">
    <source>
        <dbReference type="ARBA" id="ARBA00022553"/>
    </source>
</evidence>
<sequence length="420" mass="46505">MEQLSLLDFGHQLGEELSASLASAGLRLAFPSPQPAFINTERTSRQHSASTSDHLIMSGRGKGGKGLGKGGAKRHRKVLRDNIQGITKPAIRRLARRGGVKRISGLIYEETRGVLKVFLENVIRDAVTYTEHAKRKTVTAMDVVYALKRQGRTLLAMPEPSKPAPKKGSKKAVSKTAAKGGKKRRKTRKESYAIYVYKVLKQVHPDTGISSKAMGIMNSFVNDIFERIAGEASRLAHYNKRSTITSREIQTAVRLLLPGELAKHAVSEGTKAVTKYTSSKLSSEMARTKQTARKSTGGKAPRKQLATKAARKSAPATGGVKKPHRYRPGTVALREIRRYQKSTELLIRKLPFQRLVREIAQDFKTDLRFQSSAVMALQEASEAYLVGLFEDTNLCAIHAKRVTIMPKDIQLARRIRGERA</sequence>
<evidence type="ECO:0000256" key="17">
    <source>
        <dbReference type="ARBA" id="ARBA00023269"/>
    </source>
</evidence>
<dbReference type="InterPro" id="IPR007125">
    <property type="entry name" value="H2A/H2B/H3"/>
</dbReference>
<evidence type="ECO:0000256" key="7">
    <source>
        <dbReference type="ARBA" id="ARBA00022454"/>
    </source>
</evidence>
<keyword evidence="15" id="KW-0238">DNA-binding</keyword>
<dbReference type="PROSITE" id="PS00322">
    <property type="entry name" value="HISTONE_H3_1"/>
    <property type="match status" value="1"/>
</dbReference>
<dbReference type="InterPro" id="IPR001951">
    <property type="entry name" value="Histone_H4"/>
</dbReference>
<feature type="region of interest" description="Disordered" evidence="19">
    <location>
        <begin position="156"/>
        <end position="186"/>
    </location>
</feature>
<dbReference type="Pfam" id="PF00125">
    <property type="entry name" value="Histone"/>
    <property type="match status" value="2"/>
</dbReference>
<dbReference type="GO" id="GO:0046982">
    <property type="term" value="F:protein heterodimerization activity"/>
    <property type="evidence" value="ECO:0007669"/>
    <property type="project" value="InterPro"/>
</dbReference>
<keyword evidence="13" id="KW-0164">Citrullination</keyword>
<organism evidence="21 22">
    <name type="scientific">Merluccius polli</name>
    <name type="common">Benguela hake</name>
    <name type="synonym">Merluccius cadenati</name>
    <dbReference type="NCBI Taxonomy" id="89951"/>
    <lineage>
        <taxon>Eukaryota</taxon>
        <taxon>Metazoa</taxon>
        <taxon>Chordata</taxon>
        <taxon>Craniata</taxon>
        <taxon>Vertebrata</taxon>
        <taxon>Euteleostomi</taxon>
        <taxon>Actinopterygii</taxon>
        <taxon>Neopterygii</taxon>
        <taxon>Teleostei</taxon>
        <taxon>Neoteleostei</taxon>
        <taxon>Acanthomorphata</taxon>
        <taxon>Zeiogadaria</taxon>
        <taxon>Gadariae</taxon>
        <taxon>Gadiformes</taxon>
        <taxon>Gadoidei</taxon>
        <taxon>Merlucciidae</taxon>
        <taxon>Merluccius</taxon>
    </lineage>
</organism>
<keyword evidence="16" id="KW-0539">Nucleus</keyword>
<evidence type="ECO:0000256" key="14">
    <source>
        <dbReference type="ARBA" id="ARBA00022990"/>
    </source>
</evidence>
<dbReference type="InterPro" id="IPR000558">
    <property type="entry name" value="Histone_H2B"/>
</dbReference>
<dbReference type="InterPro" id="IPR009072">
    <property type="entry name" value="Histone-fold"/>
</dbReference>
<gene>
    <name evidence="21" type="primary">H3_6</name>
    <name evidence="21" type="ORF">N1851_003376</name>
</gene>
<keyword evidence="11" id="KW-0013">ADP-ribosylation</keyword>
<keyword evidence="8" id="KW-0488">Methylation</keyword>
<protein>
    <submittedName>
        <fullName evidence="21">Histone H3</fullName>
    </submittedName>
</protein>
<dbReference type="InterPro" id="IPR000164">
    <property type="entry name" value="Histone_H3/CENP-A"/>
</dbReference>
<dbReference type="GO" id="GO:0003677">
    <property type="term" value="F:DNA binding"/>
    <property type="evidence" value="ECO:0007669"/>
    <property type="project" value="UniProtKB-KW"/>
</dbReference>
<evidence type="ECO:0000256" key="11">
    <source>
        <dbReference type="ARBA" id="ARBA00022765"/>
    </source>
</evidence>
<evidence type="ECO:0000256" key="8">
    <source>
        <dbReference type="ARBA" id="ARBA00022481"/>
    </source>
</evidence>
<dbReference type="GO" id="GO:0030527">
    <property type="term" value="F:structural constituent of chromatin"/>
    <property type="evidence" value="ECO:0007669"/>
    <property type="project" value="InterPro"/>
</dbReference>
<keyword evidence="18" id="KW-0379">Hydroxylation</keyword>
<dbReference type="GO" id="GO:0005634">
    <property type="term" value="C:nucleus"/>
    <property type="evidence" value="ECO:0007669"/>
    <property type="project" value="UniProtKB-SubCell"/>
</dbReference>
<dbReference type="Proteomes" id="UP001174136">
    <property type="component" value="Unassembled WGS sequence"/>
</dbReference>
<evidence type="ECO:0000256" key="2">
    <source>
        <dbReference type="ARBA" id="ARBA00004123"/>
    </source>
</evidence>
<dbReference type="FunFam" id="1.10.20.10:FF:000003">
    <property type="entry name" value="Histone H2B"/>
    <property type="match status" value="1"/>
</dbReference>
<evidence type="ECO:0000259" key="20">
    <source>
        <dbReference type="SMART" id="SM00803"/>
    </source>
</evidence>
<dbReference type="PANTHER" id="PTHR11426">
    <property type="entry name" value="HISTONE H3"/>
    <property type="match status" value="1"/>
</dbReference>
<evidence type="ECO:0000256" key="12">
    <source>
        <dbReference type="ARBA" id="ARBA00022843"/>
    </source>
</evidence>
<feature type="region of interest" description="Disordered" evidence="19">
    <location>
        <begin position="41"/>
        <end position="75"/>
    </location>
</feature>
<evidence type="ECO:0000256" key="3">
    <source>
        <dbReference type="ARBA" id="ARBA00004286"/>
    </source>
</evidence>
<evidence type="ECO:0000256" key="1">
    <source>
        <dbReference type="ARBA" id="ARBA00002001"/>
    </source>
</evidence>
<evidence type="ECO:0000256" key="19">
    <source>
        <dbReference type="SAM" id="MobiDB-lite"/>
    </source>
</evidence>
<dbReference type="CDD" id="cd22911">
    <property type="entry name" value="HFD_H3"/>
    <property type="match status" value="1"/>
</dbReference>
<dbReference type="InterPro" id="IPR019809">
    <property type="entry name" value="Histone_H4_CS"/>
</dbReference>
<evidence type="ECO:0000256" key="6">
    <source>
        <dbReference type="ARBA" id="ARBA00010343"/>
    </source>
</evidence>
<comment type="similarity">
    <text evidence="5">Belongs to the histone H2B family.</text>
</comment>
<evidence type="ECO:0000256" key="16">
    <source>
        <dbReference type="ARBA" id="ARBA00023242"/>
    </source>
</evidence>
<keyword evidence="12" id="KW-0832">Ubl conjugation</keyword>
<evidence type="ECO:0000256" key="5">
    <source>
        <dbReference type="ARBA" id="ARBA00006846"/>
    </source>
</evidence>
<evidence type="ECO:0000256" key="13">
    <source>
        <dbReference type="ARBA" id="ARBA00022934"/>
    </source>
</evidence>
<dbReference type="InterPro" id="IPR004823">
    <property type="entry name" value="TAF_TATA-bd_Histone-like_dom"/>
</dbReference>
<dbReference type="PROSITE" id="PS00959">
    <property type="entry name" value="HISTONE_H3_2"/>
    <property type="match status" value="1"/>
</dbReference>
<dbReference type="SMART" id="SM00428">
    <property type="entry name" value="H3"/>
    <property type="match status" value="1"/>
</dbReference>
<dbReference type="PROSITE" id="PS00047">
    <property type="entry name" value="HISTONE_H4"/>
    <property type="match status" value="1"/>
</dbReference>
<comment type="function">
    <text evidence="1">Core component of nucleosome. Nucleosomes wrap and compact DNA into chromatin, limiting DNA accessibility to the cellular machineries which require DNA as a template. Histones thereby play a central role in transcription regulation, DNA repair, DNA replication and chromosomal stability. DNA accessibility is regulated via a complex set of post-translational modifications of histones, also called histone code, and nucleosome remodeling.</text>
</comment>
<dbReference type="PRINTS" id="PR00622">
    <property type="entry name" value="HISTONEH3"/>
</dbReference>
<keyword evidence="10" id="KW-0597">Phosphoprotein</keyword>
<comment type="subcellular location">
    <subcellularLocation>
        <location evidence="3">Chromosome</location>
    </subcellularLocation>
    <subcellularLocation>
        <location evidence="2">Nucleus</location>
    </subcellularLocation>
</comment>
<keyword evidence="22" id="KW-1185">Reference proteome</keyword>
<name>A0AA47P7Z9_MERPO</name>
<feature type="compositionally biased region" description="Gly residues" evidence="19">
    <location>
        <begin position="60"/>
        <end position="70"/>
    </location>
</feature>
<dbReference type="FunFam" id="1.10.20.10:FF:000002">
    <property type="entry name" value="Histone H4"/>
    <property type="match status" value="1"/>
</dbReference>
<dbReference type="FunFam" id="1.10.20.10:FF:000044">
    <property type="entry name" value="Histone H3.3"/>
    <property type="match status" value="1"/>
</dbReference>
<comment type="similarity">
    <text evidence="6">Belongs to the histone H3 family.</text>
</comment>
<dbReference type="Gene3D" id="1.10.20.10">
    <property type="entry name" value="Histone, subunit A"/>
    <property type="match status" value="3"/>
</dbReference>
<evidence type="ECO:0000256" key="4">
    <source>
        <dbReference type="ARBA" id="ARBA00006564"/>
    </source>
</evidence>
<accession>A0AA47P7Z9</accession>
<dbReference type="AlphaFoldDB" id="A0AA47P7Z9"/>
<keyword evidence="17" id="KW-0544">Nucleosome core</keyword>
<dbReference type="SUPFAM" id="SSF47113">
    <property type="entry name" value="Histone-fold"/>
    <property type="match status" value="3"/>
</dbReference>
<dbReference type="PROSITE" id="PS00357">
    <property type="entry name" value="HISTONE_H2B"/>
    <property type="match status" value="1"/>
</dbReference>
<evidence type="ECO:0000256" key="15">
    <source>
        <dbReference type="ARBA" id="ARBA00023125"/>
    </source>
</evidence>
<evidence type="ECO:0000256" key="18">
    <source>
        <dbReference type="ARBA" id="ARBA00023278"/>
    </source>
</evidence>
<dbReference type="FunFam" id="1.10.20.10:FF:000078">
    <property type="entry name" value="Histone H3"/>
    <property type="match status" value="1"/>
</dbReference>
<evidence type="ECO:0000313" key="21">
    <source>
        <dbReference type="EMBL" id="KAK0154521.1"/>
    </source>
</evidence>
<dbReference type="SMART" id="SM00427">
    <property type="entry name" value="H2B"/>
    <property type="match status" value="1"/>
</dbReference>
<keyword evidence="14" id="KW-0007">Acetylation</keyword>
<dbReference type="CDD" id="cd22910">
    <property type="entry name" value="HFD_H2B"/>
    <property type="match status" value="1"/>
</dbReference>
<dbReference type="Pfam" id="PF15511">
    <property type="entry name" value="CENP-T_C"/>
    <property type="match status" value="1"/>
</dbReference>
<feature type="region of interest" description="Disordered" evidence="19">
    <location>
        <begin position="278"/>
        <end position="327"/>
    </location>
</feature>
<proteinExistence type="inferred from homology"/>
<dbReference type="SMART" id="SM00803">
    <property type="entry name" value="TAF"/>
    <property type="match status" value="1"/>
</dbReference>
<dbReference type="GO" id="GO:0000786">
    <property type="term" value="C:nucleosome"/>
    <property type="evidence" value="ECO:0007669"/>
    <property type="project" value="UniProtKB-KW"/>
</dbReference>
<comment type="caution">
    <text evidence="21">The sequence shown here is derived from an EMBL/GenBank/DDBJ whole genome shotgun (WGS) entry which is preliminary data.</text>
</comment>
<comment type="similarity">
    <text evidence="4">Belongs to the histone H4 family.</text>
</comment>
<dbReference type="InterPro" id="IPR035425">
    <property type="entry name" value="CENP-T/H4_C"/>
</dbReference>
<evidence type="ECO:0000313" key="22">
    <source>
        <dbReference type="Proteomes" id="UP001174136"/>
    </source>
</evidence>
<feature type="compositionally biased region" description="Basic residues" evidence="19">
    <location>
        <begin position="164"/>
        <end position="173"/>
    </location>
</feature>
<keyword evidence="7" id="KW-0158">Chromosome</keyword>